<gene>
    <name evidence="1" type="ORF">Patl1_20660</name>
</gene>
<keyword evidence="2" id="KW-1185">Reference proteome</keyword>
<organism evidence="1 2">
    <name type="scientific">Pistacia atlantica</name>
    <dbReference type="NCBI Taxonomy" id="434234"/>
    <lineage>
        <taxon>Eukaryota</taxon>
        <taxon>Viridiplantae</taxon>
        <taxon>Streptophyta</taxon>
        <taxon>Embryophyta</taxon>
        <taxon>Tracheophyta</taxon>
        <taxon>Spermatophyta</taxon>
        <taxon>Magnoliopsida</taxon>
        <taxon>eudicotyledons</taxon>
        <taxon>Gunneridae</taxon>
        <taxon>Pentapetalae</taxon>
        <taxon>rosids</taxon>
        <taxon>malvids</taxon>
        <taxon>Sapindales</taxon>
        <taxon>Anacardiaceae</taxon>
        <taxon>Pistacia</taxon>
    </lineage>
</organism>
<comment type="caution">
    <text evidence="1">The sequence shown here is derived from an EMBL/GenBank/DDBJ whole genome shotgun (WGS) entry which is preliminary data.</text>
</comment>
<evidence type="ECO:0000313" key="2">
    <source>
        <dbReference type="Proteomes" id="UP001164250"/>
    </source>
</evidence>
<dbReference type="Proteomes" id="UP001164250">
    <property type="component" value="Chromosome 4"/>
</dbReference>
<accession>A0ACC1BHQ8</accession>
<name>A0ACC1BHQ8_9ROSI</name>
<reference evidence="2" key="1">
    <citation type="journal article" date="2023" name="G3 (Bethesda)">
        <title>Genome assembly and association tests identify interacting loci associated with vigor, precocity, and sex in interspecific pistachio rootstocks.</title>
        <authorList>
            <person name="Palmer W."/>
            <person name="Jacygrad E."/>
            <person name="Sagayaradj S."/>
            <person name="Cavanaugh K."/>
            <person name="Han R."/>
            <person name="Bertier L."/>
            <person name="Beede B."/>
            <person name="Kafkas S."/>
            <person name="Golino D."/>
            <person name="Preece J."/>
            <person name="Michelmore R."/>
        </authorList>
    </citation>
    <scope>NUCLEOTIDE SEQUENCE [LARGE SCALE GENOMIC DNA]</scope>
</reference>
<sequence length="73" mass="8368">MEFWIHDGLNYKSSGVGKPISTDRFIEDTCRNRVGHIAFVRVLVEVDATRKLSELVAEESNVSKVLEVRVEYQ</sequence>
<protein>
    <submittedName>
        <fullName evidence="1">Uncharacterized protein</fullName>
    </submittedName>
</protein>
<proteinExistence type="predicted"/>
<evidence type="ECO:0000313" key="1">
    <source>
        <dbReference type="EMBL" id="KAJ0098435.1"/>
    </source>
</evidence>
<dbReference type="EMBL" id="CM047900">
    <property type="protein sequence ID" value="KAJ0098435.1"/>
    <property type="molecule type" value="Genomic_DNA"/>
</dbReference>